<gene>
    <name evidence="2" type="ORF">TRFO_23433</name>
</gene>
<evidence type="ECO:0000313" key="3">
    <source>
        <dbReference type="Proteomes" id="UP000179807"/>
    </source>
</evidence>
<keyword evidence="1" id="KW-1133">Transmembrane helix</keyword>
<dbReference type="OrthoDB" id="10651717at2759"/>
<evidence type="ECO:0000256" key="1">
    <source>
        <dbReference type="SAM" id="Phobius"/>
    </source>
</evidence>
<keyword evidence="1" id="KW-0472">Membrane</keyword>
<keyword evidence="3" id="KW-1185">Reference proteome</keyword>
<comment type="caution">
    <text evidence="2">The sequence shown here is derived from an EMBL/GenBank/DDBJ whole genome shotgun (WGS) entry which is preliminary data.</text>
</comment>
<dbReference type="Proteomes" id="UP000179807">
    <property type="component" value="Unassembled WGS sequence"/>
</dbReference>
<accession>A0A1J4KFM6</accession>
<name>A0A1J4KFM6_9EUKA</name>
<dbReference type="EMBL" id="MLAK01000676">
    <property type="protein sequence ID" value="OHT08149.1"/>
    <property type="molecule type" value="Genomic_DNA"/>
</dbReference>
<dbReference type="GeneID" id="94837848"/>
<feature type="transmembrane region" description="Helical" evidence="1">
    <location>
        <begin position="6"/>
        <end position="24"/>
    </location>
</feature>
<sequence length="416" mass="49105">MIPLRTFLSQVNIICYLIFLAIFFSEHGFKRFSIFQPVVLNSTSELSFWDDIRILRNYDKSDLKLSRHLYRLFYWVNRSLIENYKFTFYHDFSSCATCNFNPHNPTTVRDDSRDVVIGFLIQRMVGLVPYVQSLRTTHSKAQIALFVDKASKEKILSQTNTFAADCGINLIEIGEYQTVQVKRYIYLVKQITTSIFLNSHQNLFNRVLISDITDVIFQGNPFYISYPDEKNTMVMSTELSMKHFGLLPNGRRIREYKILEIYGENEKGRYVNVTKYFDPSRQYYNVGVIMFHSSLALWYINEMMTALNSINRSQVDRLDQLNVRIEEQCLHNYVLYEKMLPYRKITIYDDGPNLEFFAPWKPGFNKTQIFPDFQINGSYALIYHCVYHIQHYCKSIAPKCPNIYHIHPFVRCSHIG</sequence>
<keyword evidence="1" id="KW-0812">Transmembrane</keyword>
<evidence type="ECO:0000313" key="2">
    <source>
        <dbReference type="EMBL" id="OHT08149.1"/>
    </source>
</evidence>
<protein>
    <submittedName>
        <fullName evidence="2">Uncharacterized protein</fullName>
    </submittedName>
</protein>
<dbReference type="VEuPathDB" id="TrichDB:TRFO_23433"/>
<dbReference type="AlphaFoldDB" id="A0A1J4KFM6"/>
<reference evidence="2" key="1">
    <citation type="submission" date="2016-10" db="EMBL/GenBank/DDBJ databases">
        <authorList>
            <person name="Benchimol M."/>
            <person name="Almeida L.G."/>
            <person name="Vasconcelos A.T."/>
            <person name="Perreira-Neves A."/>
            <person name="Rosa I.A."/>
            <person name="Tasca T."/>
            <person name="Bogo M.R."/>
            <person name="de Souza W."/>
        </authorList>
    </citation>
    <scope>NUCLEOTIDE SEQUENCE [LARGE SCALE GENOMIC DNA]</scope>
    <source>
        <strain evidence="2">K</strain>
    </source>
</reference>
<organism evidence="2 3">
    <name type="scientific">Tritrichomonas foetus</name>
    <dbReference type="NCBI Taxonomy" id="1144522"/>
    <lineage>
        <taxon>Eukaryota</taxon>
        <taxon>Metamonada</taxon>
        <taxon>Parabasalia</taxon>
        <taxon>Tritrichomonadida</taxon>
        <taxon>Tritrichomonadidae</taxon>
        <taxon>Tritrichomonas</taxon>
    </lineage>
</organism>
<proteinExistence type="predicted"/>
<dbReference type="RefSeq" id="XP_068361285.1">
    <property type="nucleotide sequence ID" value="XM_068503144.1"/>
</dbReference>